<gene>
    <name evidence="2" type="ORF">GPM918_LOCUS41605</name>
    <name evidence="1" type="ORF">OVA965_LOCUS33379</name>
    <name evidence="4" type="ORF">SRO942_LOCUS42688</name>
    <name evidence="3" type="ORF">TMI583_LOCUS34270</name>
</gene>
<evidence type="ECO:0000313" key="2">
    <source>
        <dbReference type="EMBL" id="CAF1588648.1"/>
    </source>
</evidence>
<keyword evidence="5" id="KW-1185">Reference proteome</keyword>
<evidence type="ECO:0000313" key="3">
    <source>
        <dbReference type="EMBL" id="CAF4215292.1"/>
    </source>
</evidence>
<proteinExistence type="predicted"/>
<dbReference type="EMBL" id="CAJOBA010048692">
    <property type="protein sequence ID" value="CAF4215292.1"/>
    <property type="molecule type" value="Genomic_DNA"/>
</dbReference>
<evidence type="ECO:0000313" key="4">
    <source>
        <dbReference type="EMBL" id="CAF4459830.1"/>
    </source>
</evidence>
<name>A0A815ZR95_9BILA</name>
<dbReference type="EMBL" id="CAJNOQ010033177">
    <property type="protein sequence ID" value="CAF1588648.1"/>
    <property type="molecule type" value="Genomic_DNA"/>
</dbReference>
<dbReference type="EMBL" id="CAJNOK010026944">
    <property type="protein sequence ID" value="CAF1411394.1"/>
    <property type="molecule type" value="Genomic_DNA"/>
</dbReference>
<accession>A0A815ZR95</accession>
<dbReference type="EMBL" id="CAJOBC010099288">
    <property type="protein sequence ID" value="CAF4459830.1"/>
    <property type="molecule type" value="Genomic_DNA"/>
</dbReference>
<protein>
    <submittedName>
        <fullName evidence="2">Uncharacterized protein</fullName>
    </submittedName>
</protein>
<dbReference type="Proteomes" id="UP000663829">
    <property type="component" value="Unassembled WGS sequence"/>
</dbReference>
<reference evidence="2" key="1">
    <citation type="submission" date="2021-02" db="EMBL/GenBank/DDBJ databases">
        <authorList>
            <person name="Nowell W R."/>
        </authorList>
    </citation>
    <scope>NUCLEOTIDE SEQUENCE</scope>
</reference>
<comment type="caution">
    <text evidence="2">The sequence shown here is derived from an EMBL/GenBank/DDBJ whole genome shotgun (WGS) entry which is preliminary data.</text>
</comment>
<dbReference type="Proteomes" id="UP000677228">
    <property type="component" value="Unassembled WGS sequence"/>
</dbReference>
<dbReference type="AlphaFoldDB" id="A0A815ZR95"/>
<dbReference type="Proteomes" id="UP000681722">
    <property type="component" value="Unassembled WGS sequence"/>
</dbReference>
<dbReference type="OrthoDB" id="10010143at2759"/>
<sequence>MKIGGVFIQGPNHLGPNHIEYPVVQFHIPRELQNLDWTLSLYVLTEYYKNQSFFQHFSKGILNNTDTPDSPIDNPHHITLTKDDIERGLYEVRVRLLNITGIAELKKRPLILFPHQQHAGLPCSDTAKSLELDAKKYHLAAVLSCNDRAVRVTVSNLTTEEER</sequence>
<evidence type="ECO:0000313" key="1">
    <source>
        <dbReference type="EMBL" id="CAF1411394.1"/>
    </source>
</evidence>
<evidence type="ECO:0000313" key="5">
    <source>
        <dbReference type="Proteomes" id="UP000663829"/>
    </source>
</evidence>
<dbReference type="Proteomes" id="UP000682733">
    <property type="component" value="Unassembled WGS sequence"/>
</dbReference>
<organism evidence="2 5">
    <name type="scientific">Didymodactylos carnosus</name>
    <dbReference type="NCBI Taxonomy" id="1234261"/>
    <lineage>
        <taxon>Eukaryota</taxon>
        <taxon>Metazoa</taxon>
        <taxon>Spiralia</taxon>
        <taxon>Gnathifera</taxon>
        <taxon>Rotifera</taxon>
        <taxon>Eurotatoria</taxon>
        <taxon>Bdelloidea</taxon>
        <taxon>Philodinida</taxon>
        <taxon>Philodinidae</taxon>
        <taxon>Didymodactylos</taxon>
    </lineage>
</organism>